<comment type="subcellular location">
    <subcellularLocation>
        <location evidence="1 8">Cell outer membrane</location>
        <topology evidence="1 8">Multi-pass membrane protein</topology>
    </subcellularLocation>
</comment>
<dbReference type="PANTHER" id="PTHR30069">
    <property type="entry name" value="TONB-DEPENDENT OUTER MEMBRANE RECEPTOR"/>
    <property type="match status" value="1"/>
</dbReference>
<evidence type="ECO:0000313" key="13">
    <source>
        <dbReference type="Proteomes" id="UP000482634"/>
    </source>
</evidence>
<evidence type="ECO:0000256" key="2">
    <source>
        <dbReference type="ARBA" id="ARBA00022448"/>
    </source>
</evidence>
<protein>
    <submittedName>
        <fullName evidence="12">TonB-dependent receptor</fullName>
    </submittedName>
</protein>
<evidence type="ECO:0000256" key="6">
    <source>
        <dbReference type="ARBA" id="ARBA00023136"/>
    </source>
</evidence>
<proteinExistence type="inferred from homology"/>
<dbReference type="InterPro" id="IPR036942">
    <property type="entry name" value="Beta-barrel_TonB_sf"/>
</dbReference>
<dbReference type="Proteomes" id="UP000482634">
    <property type="component" value="Unassembled WGS sequence"/>
</dbReference>
<dbReference type="InterPro" id="IPR039426">
    <property type="entry name" value="TonB-dep_rcpt-like"/>
</dbReference>
<dbReference type="InterPro" id="IPR037066">
    <property type="entry name" value="Plug_dom_sf"/>
</dbReference>
<dbReference type="Pfam" id="PF07715">
    <property type="entry name" value="Plug"/>
    <property type="match status" value="1"/>
</dbReference>
<comment type="caution">
    <text evidence="12">The sequence shown here is derived from an EMBL/GenBank/DDBJ whole genome shotgun (WGS) entry which is preliminary data.</text>
</comment>
<dbReference type="Gene3D" id="2.40.170.20">
    <property type="entry name" value="TonB-dependent receptor, beta-barrel domain"/>
    <property type="match status" value="1"/>
</dbReference>
<feature type="domain" description="TonB-dependent receptor-like beta-barrel" evidence="10">
    <location>
        <begin position="261"/>
        <end position="679"/>
    </location>
</feature>
<evidence type="ECO:0000256" key="5">
    <source>
        <dbReference type="ARBA" id="ARBA00023077"/>
    </source>
</evidence>
<dbReference type="PROSITE" id="PS52016">
    <property type="entry name" value="TONB_DEPENDENT_REC_3"/>
    <property type="match status" value="1"/>
</dbReference>
<dbReference type="GO" id="GO:0009279">
    <property type="term" value="C:cell outer membrane"/>
    <property type="evidence" value="ECO:0007669"/>
    <property type="project" value="UniProtKB-SubCell"/>
</dbReference>
<gene>
    <name evidence="12" type="ORF">G3436_11865</name>
</gene>
<evidence type="ECO:0000313" key="12">
    <source>
        <dbReference type="EMBL" id="NER64456.1"/>
    </source>
</evidence>
<dbReference type="Gene3D" id="2.170.130.10">
    <property type="entry name" value="TonB-dependent receptor, plug domain"/>
    <property type="match status" value="1"/>
</dbReference>
<dbReference type="GO" id="GO:0015344">
    <property type="term" value="F:siderophore uptake transmembrane transporter activity"/>
    <property type="evidence" value="ECO:0007669"/>
    <property type="project" value="TreeGrafter"/>
</dbReference>
<dbReference type="InterPro" id="IPR000531">
    <property type="entry name" value="Beta-barrel_TonB"/>
</dbReference>
<evidence type="ECO:0000259" key="11">
    <source>
        <dbReference type="Pfam" id="PF07715"/>
    </source>
</evidence>
<keyword evidence="5 9" id="KW-0798">TonB box</keyword>
<keyword evidence="2 8" id="KW-0813">Transport</keyword>
<feature type="domain" description="TonB-dependent receptor plug" evidence="11">
    <location>
        <begin position="67"/>
        <end position="173"/>
    </location>
</feature>
<keyword evidence="12" id="KW-0675">Receptor</keyword>
<reference evidence="12 13" key="1">
    <citation type="submission" date="2020-02" db="EMBL/GenBank/DDBJ databases">
        <title>Broccoli isolated Pseudomonas sp.</title>
        <authorList>
            <person name="Fujikawa T."/>
            <person name="Sawada H."/>
        </authorList>
    </citation>
    <scope>NUCLEOTIDE SEQUENCE [LARGE SCALE GENOMIC DNA]</scope>
    <source>
        <strain evidence="12 13">MAFF212427</strain>
    </source>
</reference>
<keyword evidence="13" id="KW-1185">Reference proteome</keyword>
<dbReference type="AlphaFoldDB" id="A0A6B3NRD0"/>
<accession>A0A6B3NRD0</accession>
<evidence type="ECO:0000256" key="3">
    <source>
        <dbReference type="ARBA" id="ARBA00022452"/>
    </source>
</evidence>
<keyword evidence="3 8" id="KW-1134">Transmembrane beta strand</keyword>
<keyword evidence="7 8" id="KW-0998">Cell outer membrane</keyword>
<sequence length="721" mass="80230">MPATRLTCAVTTCNQGRAVLFGPPVSRPLFLLTALLGGQAMADDLFVDSQALPQILTATRLKQSPAAVPGSMSVLDSELIRASGARDIPELLRLVPGMMIGYGAGNQPSVNYHGSNGKDARRMQVLIDGRSVYRAGLATVDWSDIPLALEDVERIEVFRGPNTVSYGANALMAVVNILTRSPADSHGSRLKVTRGQRGINDWFASQGMGWDGGDLRLSLSGMQDDGFDHDAVGQDYRDSRRLSRLSLSASHALGADQSLDWQFSAKEGSDQRPYTYAPVFYGVTGAGNNADVSAKDYAGSVRWTLDLDPQHSLYAQASALHWDRQHVWRACDAAISFSPQLTRLWRLNPDYTERLARNITAPIPPGSAQEQALATQVKQQWQRGGADQVCGDIDQSTRETRVDLELQDTLSLSESLRLVSGVNYRYDRADSQTYFNGSLDDTTWRLFGQLEWQADEHWIVQGGAMFEDTRGAGSSLTPRLALNYLITPRHGLRAVYSEAVRSPDMFENNVDWSYRVDNLSPAAFGRRSADYFVKTRGPGNLDQERMRSRELGYNGYFSQAQLGVDFKLFHDQITGMVSEPLRNNQYIASNTNKARFTGSEMQLDWHLSAADRLRLTYAYVDAWASNPDDHAMSARNSGSAGWLREWGQGWSSALFYYGDDALNQYRFERLDLRVAKRIALPRASLELAGMLQQRLDDEPTSALHNRYDSRHVLYLSAELAF</sequence>
<organism evidence="12 13">
    <name type="scientific">Pseudomonas brassicae</name>
    <dbReference type="NCBI Taxonomy" id="2708063"/>
    <lineage>
        <taxon>Bacteria</taxon>
        <taxon>Pseudomonadati</taxon>
        <taxon>Pseudomonadota</taxon>
        <taxon>Gammaproteobacteria</taxon>
        <taxon>Pseudomonadales</taxon>
        <taxon>Pseudomonadaceae</taxon>
        <taxon>Pseudomonas</taxon>
    </lineage>
</organism>
<evidence type="ECO:0000259" key="10">
    <source>
        <dbReference type="Pfam" id="PF00593"/>
    </source>
</evidence>
<comment type="similarity">
    <text evidence="8 9">Belongs to the TonB-dependent receptor family.</text>
</comment>
<dbReference type="PANTHER" id="PTHR30069:SF27">
    <property type="entry name" value="BLL4766 PROTEIN"/>
    <property type="match status" value="1"/>
</dbReference>
<keyword evidence="4 8" id="KW-0812">Transmembrane</keyword>
<evidence type="ECO:0000256" key="1">
    <source>
        <dbReference type="ARBA" id="ARBA00004571"/>
    </source>
</evidence>
<keyword evidence="6 8" id="KW-0472">Membrane</keyword>
<dbReference type="RefSeq" id="WP_163945068.1">
    <property type="nucleotide sequence ID" value="NZ_JAAHBU010000148.1"/>
</dbReference>
<evidence type="ECO:0000256" key="8">
    <source>
        <dbReference type="PROSITE-ProRule" id="PRU01360"/>
    </source>
</evidence>
<dbReference type="GO" id="GO:0044718">
    <property type="term" value="P:siderophore transmembrane transport"/>
    <property type="evidence" value="ECO:0007669"/>
    <property type="project" value="TreeGrafter"/>
</dbReference>
<evidence type="ECO:0000256" key="9">
    <source>
        <dbReference type="RuleBase" id="RU003357"/>
    </source>
</evidence>
<name>A0A6B3NRD0_9PSED</name>
<dbReference type="SUPFAM" id="SSF56935">
    <property type="entry name" value="Porins"/>
    <property type="match status" value="1"/>
</dbReference>
<dbReference type="EMBL" id="JAAHBU010000148">
    <property type="protein sequence ID" value="NER64456.1"/>
    <property type="molecule type" value="Genomic_DNA"/>
</dbReference>
<evidence type="ECO:0000256" key="4">
    <source>
        <dbReference type="ARBA" id="ARBA00022692"/>
    </source>
</evidence>
<dbReference type="Pfam" id="PF00593">
    <property type="entry name" value="TonB_dep_Rec_b-barrel"/>
    <property type="match status" value="1"/>
</dbReference>
<dbReference type="InterPro" id="IPR012910">
    <property type="entry name" value="Plug_dom"/>
</dbReference>
<evidence type="ECO:0000256" key="7">
    <source>
        <dbReference type="ARBA" id="ARBA00023237"/>
    </source>
</evidence>